<evidence type="ECO:0000259" key="4">
    <source>
        <dbReference type="PROSITE" id="PS50949"/>
    </source>
</evidence>
<dbReference type="InterPro" id="IPR036390">
    <property type="entry name" value="WH_DNA-bd_sf"/>
</dbReference>
<feature type="domain" description="HTH gntR-type" evidence="4">
    <location>
        <begin position="7"/>
        <end position="74"/>
    </location>
</feature>
<dbReference type="GO" id="GO:0003700">
    <property type="term" value="F:DNA-binding transcription factor activity"/>
    <property type="evidence" value="ECO:0007669"/>
    <property type="project" value="InterPro"/>
</dbReference>
<organism evidence="5 6">
    <name type="scientific">Amycolatopsis eburnea</name>
    <dbReference type="NCBI Taxonomy" id="2267691"/>
    <lineage>
        <taxon>Bacteria</taxon>
        <taxon>Bacillati</taxon>
        <taxon>Actinomycetota</taxon>
        <taxon>Actinomycetes</taxon>
        <taxon>Pseudonocardiales</taxon>
        <taxon>Pseudonocardiaceae</taxon>
        <taxon>Amycolatopsis</taxon>
    </lineage>
</organism>
<sequence length="233" mass="25304">MTEHRPRGLHGQTVEALASRILSDEWGEGTVLDLPALREELDISLTALREALKVLAAKGMIDARQKRGTFVQPREKWNMLDADVMRWQTAAADDPGLLDELTEVRAVVEPAAARIAAGRASAEDIEGLREALADMAAAAGDAEASVQADLAFHRRLMAATHNNFLMRMERVIAIGLAERDKLVHGASSAEDPVPSHRKVFDAIVSGDPAAAEQAMLALVTKSRDDLERAQRES</sequence>
<evidence type="ECO:0000256" key="2">
    <source>
        <dbReference type="ARBA" id="ARBA00023125"/>
    </source>
</evidence>
<dbReference type="GO" id="GO:0003677">
    <property type="term" value="F:DNA binding"/>
    <property type="evidence" value="ECO:0007669"/>
    <property type="project" value="UniProtKB-KW"/>
</dbReference>
<comment type="caution">
    <text evidence="5">The sequence shown here is derived from an EMBL/GenBank/DDBJ whole genome shotgun (WGS) entry which is preliminary data.</text>
</comment>
<accession>A0A3R9E176</accession>
<dbReference type="Pfam" id="PF07729">
    <property type="entry name" value="FCD"/>
    <property type="match status" value="1"/>
</dbReference>
<dbReference type="OrthoDB" id="4164516at2"/>
<keyword evidence="1" id="KW-0805">Transcription regulation</keyword>
<dbReference type="Gene3D" id="1.20.120.530">
    <property type="entry name" value="GntR ligand-binding domain-like"/>
    <property type="match status" value="1"/>
</dbReference>
<dbReference type="SMART" id="SM00345">
    <property type="entry name" value="HTH_GNTR"/>
    <property type="match status" value="1"/>
</dbReference>
<name>A0A3R9E176_9PSEU</name>
<dbReference type="InterPro" id="IPR000524">
    <property type="entry name" value="Tscrpt_reg_HTH_GntR"/>
</dbReference>
<dbReference type="CDD" id="cd07377">
    <property type="entry name" value="WHTH_GntR"/>
    <property type="match status" value="1"/>
</dbReference>
<dbReference type="AlphaFoldDB" id="A0A3R9E176"/>
<dbReference type="Pfam" id="PF00392">
    <property type="entry name" value="GntR"/>
    <property type="match status" value="1"/>
</dbReference>
<keyword evidence="3" id="KW-0804">Transcription</keyword>
<dbReference type="Proteomes" id="UP000267081">
    <property type="component" value="Unassembled WGS sequence"/>
</dbReference>
<dbReference type="SMART" id="SM00895">
    <property type="entry name" value="FCD"/>
    <property type="match status" value="1"/>
</dbReference>
<keyword evidence="6" id="KW-1185">Reference proteome</keyword>
<dbReference type="Gene3D" id="1.10.10.10">
    <property type="entry name" value="Winged helix-like DNA-binding domain superfamily/Winged helix DNA-binding domain"/>
    <property type="match status" value="1"/>
</dbReference>
<dbReference type="PANTHER" id="PTHR43537">
    <property type="entry name" value="TRANSCRIPTIONAL REGULATOR, GNTR FAMILY"/>
    <property type="match status" value="1"/>
</dbReference>
<evidence type="ECO:0000313" key="6">
    <source>
        <dbReference type="Proteomes" id="UP000267081"/>
    </source>
</evidence>
<dbReference type="PANTHER" id="PTHR43537:SF44">
    <property type="entry name" value="GNTR FAMILY REGULATORY PROTEIN"/>
    <property type="match status" value="1"/>
</dbReference>
<dbReference type="PROSITE" id="PS50949">
    <property type="entry name" value="HTH_GNTR"/>
    <property type="match status" value="1"/>
</dbReference>
<proteinExistence type="predicted"/>
<evidence type="ECO:0000256" key="3">
    <source>
        <dbReference type="ARBA" id="ARBA00023163"/>
    </source>
</evidence>
<dbReference type="RefSeq" id="WP_125308822.1">
    <property type="nucleotide sequence ID" value="NZ_RSEC01000036.1"/>
</dbReference>
<keyword evidence="2" id="KW-0238">DNA-binding</keyword>
<dbReference type="SUPFAM" id="SSF48008">
    <property type="entry name" value="GntR ligand-binding domain-like"/>
    <property type="match status" value="1"/>
</dbReference>
<dbReference type="InterPro" id="IPR008920">
    <property type="entry name" value="TF_FadR/GntR_C"/>
</dbReference>
<protein>
    <submittedName>
        <fullName evidence="5">FadR family transcriptional regulator</fullName>
    </submittedName>
</protein>
<reference evidence="5 6" key="1">
    <citation type="submission" date="2018-12" db="EMBL/GenBank/DDBJ databases">
        <title>Amycolatopsis eburnea sp. nov. actinomycete associate with arbuscular mycorrhiza fungal spore.</title>
        <authorList>
            <person name="Lumyong S."/>
            <person name="Chaiya L."/>
        </authorList>
    </citation>
    <scope>NUCLEOTIDE SEQUENCE [LARGE SCALE GENOMIC DNA]</scope>
    <source>
        <strain evidence="5 6">GLM-1</strain>
    </source>
</reference>
<evidence type="ECO:0000256" key="1">
    <source>
        <dbReference type="ARBA" id="ARBA00023015"/>
    </source>
</evidence>
<dbReference type="EMBL" id="RSEC01000036">
    <property type="protein sequence ID" value="RSD19824.1"/>
    <property type="molecule type" value="Genomic_DNA"/>
</dbReference>
<evidence type="ECO:0000313" key="5">
    <source>
        <dbReference type="EMBL" id="RSD19824.1"/>
    </source>
</evidence>
<dbReference type="InterPro" id="IPR011711">
    <property type="entry name" value="GntR_C"/>
</dbReference>
<gene>
    <name evidence="5" type="ORF">EIY87_16380</name>
</gene>
<dbReference type="InterPro" id="IPR036388">
    <property type="entry name" value="WH-like_DNA-bd_sf"/>
</dbReference>
<dbReference type="SUPFAM" id="SSF46785">
    <property type="entry name" value="Winged helix' DNA-binding domain"/>
    <property type="match status" value="1"/>
</dbReference>